<sequence>MGKILGLCESVLLVFSLCSWDCGSCWFANCDFFCFGEFGELLGKSCWVWEFLGHLPVL</sequence>
<reference evidence="1" key="1">
    <citation type="submission" date="2014-09" db="EMBL/GenBank/DDBJ databases">
        <authorList>
            <person name="Magalhaes I.L.F."/>
            <person name="Oliveira U."/>
            <person name="Santos F.R."/>
            <person name="Vidigal T.H.D.A."/>
            <person name="Brescovit A.D."/>
            <person name="Santos A.J."/>
        </authorList>
    </citation>
    <scope>NUCLEOTIDE SEQUENCE</scope>
    <source>
        <tissue evidence="1">Shoot tissue taken approximately 20 cm above the soil surface</tissue>
    </source>
</reference>
<reference evidence="1" key="2">
    <citation type="journal article" date="2015" name="Data Brief">
        <title>Shoot transcriptome of the giant reed, Arundo donax.</title>
        <authorList>
            <person name="Barrero R.A."/>
            <person name="Guerrero F.D."/>
            <person name="Moolhuijzen P."/>
            <person name="Goolsby J.A."/>
            <person name="Tidwell J."/>
            <person name="Bellgard S.E."/>
            <person name="Bellgard M.I."/>
        </authorList>
    </citation>
    <scope>NUCLEOTIDE SEQUENCE</scope>
    <source>
        <tissue evidence="1">Shoot tissue taken approximately 20 cm above the soil surface</tissue>
    </source>
</reference>
<evidence type="ECO:0000313" key="1">
    <source>
        <dbReference type="EMBL" id="JAD29070.1"/>
    </source>
</evidence>
<dbReference type="AlphaFoldDB" id="A0A0A9U745"/>
<organism evidence="1">
    <name type="scientific">Arundo donax</name>
    <name type="common">Giant reed</name>
    <name type="synonym">Donax arundinaceus</name>
    <dbReference type="NCBI Taxonomy" id="35708"/>
    <lineage>
        <taxon>Eukaryota</taxon>
        <taxon>Viridiplantae</taxon>
        <taxon>Streptophyta</taxon>
        <taxon>Embryophyta</taxon>
        <taxon>Tracheophyta</taxon>
        <taxon>Spermatophyta</taxon>
        <taxon>Magnoliopsida</taxon>
        <taxon>Liliopsida</taxon>
        <taxon>Poales</taxon>
        <taxon>Poaceae</taxon>
        <taxon>PACMAD clade</taxon>
        <taxon>Arundinoideae</taxon>
        <taxon>Arundineae</taxon>
        <taxon>Arundo</taxon>
    </lineage>
</organism>
<dbReference type="EMBL" id="GBRH01268825">
    <property type="protein sequence ID" value="JAD29070.1"/>
    <property type="molecule type" value="Transcribed_RNA"/>
</dbReference>
<proteinExistence type="predicted"/>
<name>A0A0A9U745_ARUDO</name>
<protein>
    <submittedName>
        <fullName evidence="1">Uncharacterized protein</fullName>
    </submittedName>
</protein>
<accession>A0A0A9U745</accession>